<protein>
    <submittedName>
        <fullName evidence="1">Uncharacterized protein</fullName>
    </submittedName>
</protein>
<sequence>MQKVLRIKIYINVRGFGTLLCNKLENFLVTQ</sequence>
<evidence type="ECO:0000313" key="1">
    <source>
        <dbReference type="EMBL" id="JAD68049.1"/>
    </source>
</evidence>
<organism evidence="1">
    <name type="scientific">Arundo donax</name>
    <name type="common">Giant reed</name>
    <name type="synonym">Donax arundinaceus</name>
    <dbReference type="NCBI Taxonomy" id="35708"/>
    <lineage>
        <taxon>Eukaryota</taxon>
        <taxon>Viridiplantae</taxon>
        <taxon>Streptophyta</taxon>
        <taxon>Embryophyta</taxon>
        <taxon>Tracheophyta</taxon>
        <taxon>Spermatophyta</taxon>
        <taxon>Magnoliopsida</taxon>
        <taxon>Liliopsida</taxon>
        <taxon>Poales</taxon>
        <taxon>Poaceae</taxon>
        <taxon>PACMAD clade</taxon>
        <taxon>Arundinoideae</taxon>
        <taxon>Arundineae</taxon>
        <taxon>Arundo</taxon>
    </lineage>
</organism>
<proteinExistence type="predicted"/>
<dbReference type="EMBL" id="GBRH01229846">
    <property type="protein sequence ID" value="JAD68049.1"/>
    <property type="molecule type" value="Transcribed_RNA"/>
</dbReference>
<accession>A0A0A9BVH9</accession>
<dbReference type="AlphaFoldDB" id="A0A0A9BVH9"/>
<name>A0A0A9BVH9_ARUDO</name>
<reference evidence="1" key="2">
    <citation type="journal article" date="2015" name="Data Brief">
        <title>Shoot transcriptome of the giant reed, Arundo donax.</title>
        <authorList>
            <person name="Barrero R.A."/>
            <person name="Guerrero F.D."/>
            <person name="Moolhuijzen P."/>
            <person name="Goolsby J.A."/>
            <person name="Tidwell J."/>
            <person name="Bellgard S.E."/>
            <person name="Bellgard M.I."/>
        </authorList>
    </citation>
    <scope>NUCLEOTIDE SEQUENCE</scope>
    <source>
        <tissue evidence="1">Shoot tissue taken approximately 20 cm above the soil surface</tissue>
    </source>
</reference>
<reference evidence="1" key="1">
    <citation type="submission" date="2014-09" db="EMBL/GenBank/DDBJ databases">
        <authorList>
            <person name="Magalhaes I.L.F."/>
            <person name="Oliveira U."/>
            <person name="Santos F.R."/>
            <person name="Vidigal T.H.D.A."/>
            <person name="Brescovit A.D."/>
            <person name="Santos A.J."/>
        </authorList>
    </citation>
    <scope>NUCLEOTIDE SEQUENCE</scope>
    <source>
        <tissue evidence="1">Shoot tissue taken approximately 20 cm above the soil surface</tissue>
    </source>
</reference>